<dbReference type="OrthoDB" id="9014at2157"/>
<proteinExistence type="predicted"/>
<accession>A0A4U5JJK6</accession>
<sequence>MYRDLSHPIETGMTTFPGDPDVSVQPAATVETDGYHVSEIHCGSHAGTHIDAPSHVGFDQSLDVFDLDRFVFDATVVDCTAFGAREAIDSTVLPDDGGDMIVFRTGWDDHWGTSRYLDHPYLSVDCVNRCLDAGWSVGIDTLNPDPTPSANATDAPEGVPAHRALLGEGLLIVENLTNLAGLDRCRLFAVPLSLPEGNGSPVRAFACER</sequence>
<protein>
    <submittedName>
        <fullName evidence="1">Cyclase family protein</fullName>
    </submittedName>
</protein>
<dbReference type="InterPro" id="IPR007325">
    <property type="entry name" value="KFase/CYL"/>
</dbReference>
<dbReference type="Gene3D" id="3.50.30.50">
    <property type="entry name" value="Putative cyclase"/>
    <property type="match status" value="1"/>
</dbReference>
<dbReference type="GO" id="GO:0004061">
    <property type="term" value="F:arylformamidase activity"/>
    <property type="evidence" value="ECO:0007669"/>
    <property type="project" value="InterPro"/>
</dbReference>
<dbReference type="SUPFAM" id="SSF102198">
    <property type="entry name" value="Putative cyclase"/>
    <property type="match status" value="1"/>
</dbReference>
<organism evidence="1 2">
    <name type="scientific">Natronomonas salsuginis</name>
    <dbReference type="NCBI Taxonomy" id="2217661"/>
    <lineage>
        <taxon>Archaea</taxon>
        <taxon>Methanobacteriati</taxon>
        <taxon>Methanobacteriota</taxon>
        <taxon>Stenosarchaea group</taxon>
        <taxon>Halobacteria</taxon>
        <taxon>Halobacteriales</taxon>
        <taxon>Natronomonadaceae</taxon>
        <taxon>Natronomonas</taxon>
    </lineage>
</organism>
<dbReference type="PANTHER" id="PTHR31118:SF32">
    <property type="entry name" value="KYNURENINE FORMAMIDASE"/>
    <property type="match status" value="1"/>
</dbReference>
<dbReference type="RefSeq" id="WP_137275237.1">
    <property type="nucleotide sequence ID" value="NZ_QKNX01000001.1"/>
</dbReference>
<dbReference type="AlphaFoldDB" id="A0A4U5JJK6"/>
<dbReference type="Pfam" id="PF04199">
    <property type="entry name" value="Cyclase"/>
    <property type="match status" value="1"/>
</dbReference>
<reference evidence="1 2" key="1">
    <citation type="submission" date="2019-04" db="EMBL/GenBank/DDBJ databases">
        <title>Natronomonas sp. F20-122 a newhaloarchaeon isolated from a saline saltern of Isla Bacuta, Huelva, Spain.</title>
        <authorList>
            <person name="Duran-Viseras A."/>
            <person name="Sanchez-Porro C."/>
            <person name="Ventosa A."/>
        </authorList>
    </citation>
    <scope>NUCLEOTIDE SEQUENCE [LARGE SCALE GENOMIC DNA]</scope>
    <source>
        <strain evidence="1 2">F20-122</strain>
    </source>
</reference>
<evidence type="ECO:0000313" key="1">
    <source>
        <dbReference type="EMBL" id="TKR27937.1"/>
    </source>
</evidence>
<dbReference type="PANTHER" id="PTHR31118">
    <property type="entry name" value="CYCLASE-LIKE PROTEIN 2"/>
    <property type="match status" value="1"/>
</dbReference>
<dbReference type="InterPro" id="IPR037175">
    <property type="entry name" value="KFase_sf"/>
</dbReference>
<gene>
    <name evidence="1" type="ORF">DM868_02305</name>
</gene>
<keyword evidence="2" id="KW-1185">Reference proteome</keyword>
<comment type="caution">
    <text evidence="1">The sequence shown here is derived from an EMBL/GenBank/DDBJ whole genome shotgun (WGS) entry which is preliminary data.</text>
</comment>
<dbReference type="GO" id="GO:0019441">
    <property type="term" value="P:L-tryptophan catabolic process to kynurenine"/>
    <property type="evidence" value="ECO:0007669"/>
    <property type="project" value="InterPro"/>
</dbReference>
<dbReference type="Proteomes" id="UP000308037">
    <property type="component" value="Unassembled WGS sequence"/>
</dbReference>
<name>A0A4U5JJK6_9EURY</name>
<dbReference type="EMBL" id="QKNX01000001">
    <property type="protein sequence ID" value="TKR27937.1"/>
    <property type="molecule type" value="Genomic_DNA"/>
</dbReference>
<evidence type="ECO:0000313" key="2">
    <source>
        <dbReference type="Proteomes" id="UP000308037"/>
    </source>
</evidence>